<name>A0A8R1DH10_CAEJA</name>
<protein>
    <submittedName>
        <fullName evidence="2">Uncharacterized protein</fullName>
    </submittedName>
</protein>
<evidence type="ECO:0000313" key="3">
    <source>
        <dbReference type="Proteomes" id="UP000005237"/>
    </source>
</evidence>
<dbReference type="EnsemblMetazoa" id="CJA02553.1">
    <property type="protein sequence ID" value="CJA02553.1"/>
    <property type="gene ID" value="WBGene00121757"/>
</dbReference>
<reference evidence="3" key="1">
    <citation type="submission" date="2010-08" db="EMBL/GenBank/DDBJ databases">
        <authorList>
            <consortium name="Caenorhabditis japonica Sequencing Consortium"/>
            <person name="Wilson R.K."/>
        </authorList>
    </citation>
    <scope>NUCLEOTIDE SEQUENCE [LARGE SCALE GENOMIC DNA]</scope>
    <source>
        <strain evidence="3">DF5081</strain>
    </source>
</reference>
<sequence length="232" mass="24877">MTVNAGNHGDVGVVVVDARTTQDSNVQSSTNAPATQSLVTALSSLRTSPSMIGSSPVAGRKRVHPGTNGQQFVVPPGNDVSPPHALVASLISRESSGGYMASPTKFTTARGDTTSFSKIFQKVEQQQQQQQQQHQNQHSQPTTSNNYAQMQPSFISTKPESTVKIIAPVPLKPQIIPLSVCNSIISPLATPRITPFRMLEEDSQSFVTNVLGQLTSNTDTLRKLEENKGKVA</sequence>
<feature type="region of interest" description="Disordered" evidence="1">
    <location>
        <begin position="122"/>
        <end position="147"/>
    </location>
</feature>
<dbReference type="Proteomes" id="UP000005237">
    <property type="component" value="Unassembled WGS sequence"/>
</dbReference>
<dbReference type="AlphaFoldDB" id="A0A8R1DH10"/>
<keyword evidence="3" id="KW-1185">Reference proteome</keyword>
<proteinExistence type="predicted"/>
<accession>A0A8R1DH10</accession>
<reference evidence="2" key="2">
    <citation type="submission" date="2022-06" db="UniProtKB">
        <authorList>
            <consortium name="EnsemblMetazoa"/>
        </authorList>
    </citation>
    <scope>IDENTIFICATION</scope>
    <source>
        <strain evidence="2">DF5081</strain>
    </source>
</reference>
<evidence type="ECO:0000313" key="2">
    <source>
        <dbReference type="EnsemblMetazoa" id="CJA02553.1"/>
    </source>
</evidence>
<organism evidence="2 3">
    <name type="scientific">Caenorhabditis japonica</name>
    <dbReference type="NCBI Taxonomy" id="281687"/>
    <lineage>
        <taxon>Eukaryota</taxon>
        <taxon>Metazoa</taxon>
        <taxon>Ecdysozoa</taxon>
        <taxon>Nematoda</taxon>
        <taxon>Chromadorea</taxon>
        <taxon>Rhabditida</taxon>
        <taxon>Rhabditina</taxon>
        <taxon>Rhabditomorpha</taxon>
        <taxon>Rhabditoidea</taxon>
        <taxon>Rhabditidae</taxon>
        <taxon>Peloderinae</taxon>
        <taxon>Caenorhabditis</taxon>
    </lineage>
</organism>
<evidence type="ECO:0000256" key="1">
    <source>
        <dbReference type="SAM" id="MobiDB-lite"/>
    </source>
</evidence>
<feature type="compositionally biased region" description="Low complexity" evidence="1">
    <location>
        <begin position="125"/>
        <end position="140"/>
    </location>
</feature>